<reference evidence="2 3" key="1">
    <citation type="submission" date="2019-06" db="EMBL/GenBank/DDBJ databases">
        <title>A chromosomal-level reference genome of Carpinus fangiana (Coryloideae, Betulaceae).</title>
        <authorList>
            <person name="Yang X."/>
            <person name="Wang Z."/>
            <person name="Zhang L."/>
            <person name="Hao G."/>
            <person name="Liu J."/>
            <person name="Yang Y."/>
        </authorList>
    </citation>
    <scope>NUCLEOTIDE SEQUENCE [LARGE SCALE GENOMIC DNA]</scope>
    <source>
        <strain evidence="2">Cfa_2016G</strain>
        <tissue evidence="2">Leaf</tissue>
    </source>
</reference>
<protein>
    <submittedName>
        <fullName evidence="2">Uncharacterized protein</fullName>
    </submittedName>
</protein>
<evidence type="ECO:0000313" key="3">
    <source>
        <dbReference type="Proteomes" id="UP000327013"/>
    </source>
</evidence>
<accession>A0A5N6R596</accession>
<sequence length="76" mass="8465">MDVFIPEEYVMRRRSERKAAAGAGKVSEMVSAESGRRSVEKEEKKAAQSPPTFRLENEFLVSTGMSENVVFSCFSA</sequence>
<feature type="region of interest" description="Disordered" evidence="1">
    <location>
        <begin position="16"/>
        <end position="50"/>
    </location>
</feature>
<evidence type="ECO:0000313" key="2">
    <source>
        <dbReference type="EMBL" id="KAE8055295.1"/>
    </source>
</evidence>
<feature type="compositionally biased region" description="Basic and acidic residues" evidence="1">
    <location>
        <begin position="34"/>
        <end position="46"/>
    </location>
</feature>
<proteinExistence type="predicted"/>
<keyword evidence="3" id="KW-1185">Reference proteome</keyword>
<dbReference type="AlphaFoldDB" id="A0A5N6R596"/>
<organism evidence="2 3">
    <name type="scientific">Carpinus fangiana</name>
    <dbReference type="NCBI Taxonomy" id="176857"/>
    <lineage>
        <taxon>Eukaryota</taxon>
        <taxon>Viridiplantae</taxon>
        <taxon>Streptophyta</taxon>
        <taxon>Embryophyta</taxon>
        <taxon>Tracheophyta</taxon>
        <taxon>Spermatophyta</taxon>
        <taxon>Magnoliopsida</taxon>
        <taxon>eudicotyledons</taxon>
        <taxon>Gunneridae</taxon>
        <taxon>Pentapetalae</taxon>
        <taxon>rosids</taxon>
        <taxon>fabids</taxon>
        <taxon>Fagales</taxon>
        <taxon>Betulaceae</taxon>
        <taxon>Carpinus</taxon>
    </lineage>
</organism>
<dbReference type="OrthoDB" id="1021286at2759"/>
<dbReference type="EMBL" id="CM017325">
    <property type="protein sequence ID" value="KAE8055295.1"/>
    <property type="molecule type" value="Genomic_DNA"/>
</dbReference>
<evidence type="ECO:0000256" key="1">
    <source>
        <dbReference type="SAM" id="MobiDB-lite"/>
    </source>
</evidence>
<dbReference type="Proteomes" id="UP000327013">
    <property type="component" value="Chromosome 5"/>
</dbReference>
<name>A0A5N6R596_9ROSI</name>
<gene>
    <name evidence="2" type="ORF">FH972_012146</name>
</gene>